<dbReference type="Pfam" id="PF13908">
    <property type="entry name" value="Shisa_N"/>
    <property type="match status" value="1"/>
</dbReference>
<evidence type="ECO:0000256" key="2">
    <source>
        <dbReference type="ARBA" id="ARBA00022692"/>
    </source>
</evidence>
<comment type="caution">
    <text evidence="8">The sequence shown here is derived from an EMBL/GenBank/DDBJ whole genome shotgun (WGS) entry which is preliminary data.</text>
</comment>
<feature type="compositionally biased region" description="Polar residues" evidence="5">
    <location>
        <begin position="399"/>
        <end position="413"/>
    </location>
</feature>
<dbReference type="InterPro" id="IPR026910">
    <property type="entry name" value="Shisa"/>
</dbReference>
<feature type="region of interest" description="Disordered" evidence="5">
    <location>
        <begin position="385"/>
        <end position="413"/>
    </location>
</feature>
<comment type="subcellular location">
    <subcellularLocation>
        <location evidence="1">Membrane</location>
    </subcellularLocation>
</comment>
<dbReference type="GO" id="GO:0045211">
    <property type="term" value="C:postsynaptic membrane"/>
    <property type="evidence" value="ECO:0007669"/>
    <property type="project" value="TreeGrafter"/>
</dbReference>
<dbReference type="GO" id="GO:0048172">
    <property type="term" value="P:regulation of short-term neuronal synaptic plasticity"/>
    <property type="evidence" value="ECO:0007669"/>
    <property type="project" value="TreeGrafter"/>
</dbReference>
<keyword evidence="3 6" id="KW-1133">Transmembrane helix</keyword>
<dbReference type="GO" id="GO:0032591">
    <property type="term" value="C:dendritic spine membrane"/>
    <property type="evidence" value="ECO:0007669"/>
    <property type="project" value="TreeGrafter"/>
</dbReference>
<dbReference type="Proteomes" id="UP001230051">
    <property type="component" value="Unassembled WGS sequence"/>
</dbReference>
<dbReference type="InterPro" id="IPR053891">
    <property type="entry name" value="Shisa_N"/>
</dbReference>
<organism evidence="8 9">
    <name type="scientific">Acipenser oxyrinchus oxyrinchus</name>
    <dbReference type="NCBI Taxonomy" id="40147"/>
    <lineage>
        <taxon>Eukaryota</taxon>
        <taxon>Metazoa</taxon>
        <taxon>Chordata</taxon>
        <taxon>Craniata</taxon>
        <taxon>Vertebrata</taxon>
        <taxon>Euteleostomi</taxon>
        <taxon>Actinopterygii</taxon>
        <taxon>Chondrostei</taxon>
        <taxon>Acipenseriformes</taxon>
        <taxon>Acipenseridae</taxon>
        <taxon>Acipenser</taxon>
    </lineage>
</organism>
<evidence type="ECO:0000256" key="5">
    <source>
        <dbReference type="SAM" id="MobiDB-lite"/>
    </source>
</evidence>
<feature type="region of interest" description="Disordered" evidence="5">
    <location>
        <begin position="349"/>
        <end position="370"/>
    </location>
</feature>
<evidence type="ECO:0000313" key="8">
    <source>
        <dbReference type="EMBL" id="KAK1155399.1"/>
    </source>
</evidence>
<dbReference type="AlphaFoldDB" id="A0AAD8CPR6"/>
<evidence type="ECO:0000256" key="1">
    <source>
        <dbReference type="ARBA" id="ARBA00004370"/>
    </source>
</evidence>
<feature type="transmembrane region" description="Helical" evidence="6">
    <location>
        <begin position="6"/>
        <end position="27"/>
    </location>
</feature>
<evidence type="ECO:0000259" key="7">
    <source>
        <dbReference type="Pfam" id="PF13908"/>
    </source>
</evidence>
<keyword evidence="4 6" id="KW-0472">Membrane</keyword>
<keyword evidence="9" id="KW-1185">Reference proteome</keyword>
<evidence type="ECO:0000256" key="4">
    <source>
        <dbReference type="ARBA" id="ARBA00023136"/>
    </source>
</evidence>
<gene>
    <name evidence="8" type="primary">shisa9</name>
    <name evidence="8" type="ORF">AOXY_G27224</name>
</gene>
<protein>
    <submittedName>
        <fullName evidence="8">Protein shisa-8-like</fullName>
    </submittedName>
</protein>
<feature type="domain" description="Shisa N-terminal" evidence="7">
    <location>
        <begin position="70"/>
        <end position="121"/>
    </location>
</feature>
<feature type="compositionally biased region" description="Low complexity" evidence="5">
    <location>
        <begin position="357"/>
        <end position="368"/>
    </location>
</feature>
<dbReference type="PANTHER" id="PTHR31774:SF14">
    <property type="entry name" value="PROTEIN SHISA-8"/>
    <property type="match status" value="1"/>
</dbReference>
<accession>A0AAD8CPR6</accession>
<name>A0AAD8CPR6_ACIOX</name>
<dbReference type="EMBL" id="JAGXEW010000031">
    <property type="protein sequence ID" value="KAK1155399.1"/>
    <property type="molecule type" value="Genomic_DNA"/>
</dbReference>
<proteinExistence type="predicted"/>
<feature type="transmembrane region" description="Helical" evidence="6">
    <location>
        <begin position="151"/>
        <end position="174"/>
    </location>
</feature>
<evidence type="ECO:0000313" key="9">
    <source>
        <dbReference type="Proteomes" id="UP001230051"/>
    </source>
</evidence>
<dbReference type="GO" id="GO:0014069">
    <property type="term" value="C:postsynaptic density"/>
    <property type="evidence" value="ECO:0007669"/>
    <property type="project" value="TreeGrafter"/>
</dbReference>
<dbReference type="GO" id="GO:0032281">
    <property type="term" value="C:AMPA glutamate receptor complex"/>
    <property type="evidence" value="ECO:0007669"/>
    <property type="project" value="TreeGrafter"/>
</dbReference>
<evidence type="ECO:0000256" key="3">
    <source>
        <dbReference type="ARBA" id="ARBA00022989"/>
    </source>
</evidence>
<dbReference type="PANTHER" id="PTHR31774">
    <property type="entry name" value="PROTEIN SHISA-9-RELATED"/>
    <property type="match status" value="1"/>
</dbReference>
<sequence>MDSSFTAKIWTYLLVANLLSLWTLVTLTRNSKDLEMDLDVLSNQTLAPEYSEVTLATPGGSNDPTVTPLGSRCRGYYDVMGQWDPPFNCNLGVYLFCCGTCGYRFCCQFSPDRLDQTSCSNYDTPNWANTGKPPTSANEIHEEQDKDKTNMIVYIICGVVAVMVLVGIFTRLGLEKVQGPQTDLNTTRALTDLLKQPGTVTVDQIGLERTGACVQVPMGGNGVTGVSERTMPNSVDHGHLNNANLGLMRAHNNLTTSISIPGSPFNRYTSLKAVETAGSQYYKHYPMAARAPQPKPLGSHPKDKPLLQAPDLHAPLAAALSPSPQPKSKVSKVTHPLTSNSAFKAWDTAHNHPHQQPRPQHQQQSRRQAFNHKHQFSIENLPELFNQPLGYGRPPVQPAQRQFSTNSKTEVTV</sequence>
<reference evidence="8" key="1">
    <citation type="submission" date="2022-02" db="EMBL/GenBank/DDBJ databases">
        <title>Atlantic sturgeon de novo genome assembly.</title>
        <authorList>
            <person name="Stock M."/>
            <person name="Klopp C."/>
            <person name="Guiguen Y."/>
            <person name="Cabau C."/>
            <person name="Parinello H."/>
            <person name="Santidrian Yebra-Pimentel E."/>
            <person name="Kuhl H."/>
            <person name="Dirks R.P."/>
            <person name="Guessner J."/>
            <person name="Wuertz S."/>
            <person name="Du K."/>
            <person name="Schartl M."/>
        </authorList>
    </citation>
    <scope>NUCLEOTIDE SEQUENCE</scope>
    <source>
        <strain evidence="8">STURGEONOMICS-FGT-2020</strain>
        <tissue evidence="8">Whole blood</tissue>
    </source>
</reference>
<evidence type="ECO:0000256" key="6">
    <source>
        <dbReference type="SAM" id="Phobius"/>
    </source>
</evidence>
<keyword evidence="2 6" id="KW-0812">Transmembrane</keyword>